<keyword evidence="3" id="KW-1185">Reference proteome</keyword>
<organism evidence="2 3">
    <name type="scientific">Sordaria brevicollis</name>
    <dbReference type="NCBI Taxonomy" id="83679"/>
    <lineage>
        <taxon>Eukaryota</taxon>
        <taxon>Fungi</taxon>
        <taxon>Dikarya</taxon>
        <taxon>Ascomycota</taxon>
        <taxon>Pezizomycotina</taxon>
        <taxon>Sordariomycetes</taxon>
        <taxon>Sordariomycetidae</taxon>
        <taxon>Sordariales</taxon>
        <taxon>Sordariaceae</taxon>
        <taxon>Sordaria</taxon>
    </lineage>
</organism>
<gene>
    <name evidence="2" type="ORF">B0T20DRAFT_416369</name>
</gene>
<dbReference type="EMBL" id="JAUTDP010000009">
    <property type="protein sequence ID" value="KAK3396037.1"/>
    <property type="molecule type" value="Genomic_DNA"/>
</dbReference>
<evidence type="ECO:0000313" key="3">
    <source>
        <dbReference type="Proteomes" id="UP001281003"/>
    </source>
</evidence>
<feature type="compositionally biased region" description="Low complexity" evidence="1">
    <location>
        <begin position="246"/>
        <end position="260"/>
    </location>
</feature>
<name>A0AAE0U9R3_SORBR</name>
<feature type="region of interest" description="Disordered" evidence="1">
    <location>
        <begin position="176"/>
        <end position="260"/>
    </location>
</feature>
<reference evidence="2" key="2">
    <citation type="submission" date="2023-07" db="EMBL/GenBank/DDBJ databases">
        <authorList>
            <consortium name="Lawrence Berkeley National Laboratory"/>
            <person name="Haridas S."/>
            <person name="Hensen N."/>
            <person name="Bonometti L."/>
            <person name="Westerberg I."/>
            <person name="Brannstrom I.O."/>
            <person name="Guillou S."/>
            <person name="Cros-Aarteil S."/>
            <person name="Calhoun S."/>
            <person name="Kuo A."/>
            <person name="Mondo S."/>
            <person name="Pangilinan J."/>
            <person name="Riley R."/>
            <person name="LaButti K."/>
            <person name="Andreopoulos B."/>
            <person name="Lipzen A."/>
            <person name="Chen C."/>
            <person name="Yanf M."/>
            <person name="Daum C."/>
            <person name="Ng V."/>
            <person name="Clum A."/>
            <person name="Steindorff A."/>
            <person name="Ohm R."/>
            <person name="Martin F."/>
            <person name="Silar P."/>
            <person name="Natvig D."/>
            <person name="Lalanne C."/>
            <person name="Gautier V."/>
            <person name="Ament-velasquez S.L."/>
            <person name="Kruys A."/>
            <person name="Hutchinson M.I."/>
            <person name="Powell A.J."/>
            <person name="Barry K."/>
            <person name="Miller A.N."/>
            <person name="Grigoriev I.V."/>
            <person name="Debuchy R."/>
            <person name="Gladieux P."/>
            <person name="Thoren M.H."/>
            <person name="Johannesson H."/>
        </authorList>
    </citation>
    <scope>NUCLEOTIDE SEQUENCE</scope>
    <source>
        <strain evidence="2">FGSC 1904</strain>
    </source>
</reference>
<feature type="region of interest" description="Disordered" evidence="1">
    <location>
        <begin position="1"/>
        <end position="121"/>
    </location>
</feature>
<reference evidence="2" key="1">
    <citation type="journal article" date="2023" name="Mol. Phylogenet. Evol.">
        <title>Genome-scale phylogeny and comparative genomics of the fungal order Sordariales.</title>
        <authorList>
            <person name="Hensen N."/>
            <person name="Bonometti L."/>
            <person name="Westerberg I."/>
            <person name="Brannstrom I.O."/>
            <person name="Guillou S."/>
            <person name="Cros-Aarteil S."/>
            <person name="Calhoun S."/>
            <person name="Haridas S."/>
            <person name="Kuo A."/>
            <person name="Mondo S."/>
            <person name="Pangilinan J."/>
            <person name="Riley R."/>
            <person name="LaButti K."/>
            <person name="Andreopoulos B."/>
            <person name="Lipzen A."/>
            <person name="Chen C."/>
            <person name="Yan M."/>
            <person name="Daum C."/>
            <person name="Ng V."/>
            <person name="Clum A."/>
            <person name="Steindorff A."/>
            <person name="Ohm R.A."/>
            <person name="Martin F."/>
            <person name="Silar P."/>
            <person name="Natvig D.O."/>
            <person name="Lalanne C."/>
            <person name="Gautier V."/>
            <person name="Ament-Velasquez S.L."/>
            <person name="Kruys A."/>
            <person name="Hutchinson M.I."/>
            <person name="Powell A.J."/>
            <person name="Barry K."/>
            <person name="Miller A.N."/>
            <person name="Grigoriev I.V."/>
            <person name="Debuchy R."/>
            <person name="Gladieux P."/>
            <person name="Hiltunen Thoren M."/>
            <person name="Johannesson H."/>
        </authorList>
    </citation>
    <scope>NUCLEOTIDE SEQUENCE</scope>
    <source>
        <strain evidence="2">FGSC 1904</strain>
    </source>
</reference>
<comment type="caution">
    <text evidence="2">The sequence shown here is derived from an EMBL/GenBank/DDBJ whole genome shotgun (WGS) entry which is preliminary data.</text>
</comment>
<feature type="compositionally biased region" description="Low complexity" evidence="1">
    <location>
        <begin position="218"/>
        <end position="239"/>
    </location>
</feature>
<feature type="compositionally biased region" description="Pro residues" evidence="1">
    <location>
        <begin position="1"/>
        <end position="11"/>
    </location>
</feature>
<feature type="compositionally biased region" description="Polar residues" evidence="1">
    <location>
        <begin position="102"/>
        <end position="121"/>
    </location>
</feature>
<evidence type="ECO:0000313" key="2">
    <source>
        <dbReference type="EMBL" id="KAK3396037.1"/>
    </source>
</evidence>
<accession>A0AAE0U9R3</accession>
<dbReference type="AlphaFoldDB" id="A0AAE0U9R3"/>
<evidence type="ECO:0000256" key="1">
    <source>
        <dbReference type="SAM" id="MobiDB-lite"/>
    </source>
</evidence>
<dbReference type="Proteomes" id="UP001281003">
    <property type="component" value="Unassembled WGS sequence"/>
</dbReference>
<protein>
    <submittedName>
        <fullName evidence="2">Uncharacterized protein</fullName>
    </submittedName>
</protein>
<feature type="compositionally biased region" description="Gly residues" evidence="1">
    <location>
        <begin position="12"/>
        <end position="99"/>
    </location>
</feature>
<feature type="compositionally biased region" description="Polar residues" evidence="1">
    <location>
        <begin position="180"/>
        <end position="192"/>
    </location>
</feature>
<proteinExistence type="predicted"/>
<sequence>MPIPTGRPPFGGPGGPGGPGGNNGPGGPGSGGPGSGNNGPGNGGPGNGNNGPGNGGPGNGGPGNGGPNGPGNGNNGPGNGGPGNGNGNGPNGPGNGNNNGGRPTTTLATVTRPSVPSSTATSCPLPPFLTISTSLIDLLDLDLKLYLDLSSLTSGVGNLLDSVLPGLGSTVTNLLGADNQPASATNLPTTQRSRFRTLPCGTSLGSLPGGQTGTVPIDGNNGDNDNDNNNNNGDNDTGNSNGGDNGSDNGNTDGGNNNNNGPTSAIEECIKRCEADAIRASLELLTIRDCLGVTVDRRTTVDNCLWFVGPRGEKLPILDLGVAVDLTGLLGPGVESAVRDIDAPVADEQQ</sequence>